<dbReference type="PANTHER" id="PTHR42037:SF1">
    <property type="match status" value="1"/>
</dbReference>
<dbReference type="PANTHER" id="PTHR42037">
    <property type="match status" value="1"/>
</dbReference>
<evidence type="ECO:0000313" key="3">
    <source>
        <dbReference type="Proteomes" id="UP001251528"/>
    </source>
</evidence>
<dbReference type="AlphaFoldDB" id="A0AAJ0FYN5"/>
<dbReference type="EMBL" id="JASWJB010000193">
    <property type="protein sequence ID" value="KAK2593835.1"/>
    <property type="molecule type" value="Genomic_DNA"/>
</dbReference>
<gene>
    <name evidence="2" type="ORF">QQS21_008450</name>
</gene>
<accession>A0AAJ0FYN5</accession>
<reference evidence="2" key="1">
    <citation type="submission" date="2023-06" db="EMBL/GenBank/DDBJ databases">
        <title>Conoideocrella luteorostrata (Hypocreales: Clavicipitaceae), a potential biocontrol fungus for elongate hemlock scale in United States Christmas tree production areas.</title>
        <authorList>
            <person name="Barrett H."/>
            <person name="Lovett B."/>
            <person name="Macias A.M."/>
            <person name="Stajich J.E."/>
            <person name="Kasson M.T."/>
        </authorList>
    </citation>
    <scope>NUCLEOTIDE SEQUENCE</scope>
    <source>
        <strain evidence="2">ARSEF 14590</strain>
    </source>
</reference>
<feature type="compositionally biased region" description="Polar residues" evidence="1">
    <location>
        <begin position="454"/>
        <end position="477"/>
    </location>
</feature>
<protein>
    <submittedName>
        <fullName evidence="2">Uncharacterized protein</fullName>
    </submittedName>
</protein>
<evidence type="ECO:0000256" key="1">
    <source>
        <dbReference type="SAM" id="MobiDB-lite"/>
    </source>
</evidence>
<feature type="region of interest" description="Disordered" evidence="1">
    <location>
        <begin position="443"/>
        <end position="494"/>
    </location>
</feature>
<evidence type="ECO:0000313" key="2">
    <source>
        <dbReference type="EMBL" id="KAK2593835.1"/>
    </source>
</evidence>
<dbReference type="Pfam" id="PF14441">
    <property type="entry name" value="OTT_1508_deam"/>
    <property type="match status" value="1"/>
</dbReference>
<dbReference type="Proteomes" id="UP001251528">
    <property type="component" value="Unassembled WGS sequence"/>
</dbReference>
<keyword evidence="3" id="KW-1185">Reference proteome</keyword>
<comment type="caution">
    <text evidence="2">The sequence shown here is derived from an EMBL/GenBank/DDBJ whole genome shotgun (WGS) entry which is preliminary data.</text>
</comment>
<proteinExistence type="predicted"/>
<organism evidence="2 3">
    <name type="scientific">Conoideocrella luteorostrata</name>
    <dbReference type="NCBI Taxonomy" id="1105319"/>
    <lineage>
        <taxon>Eukaryota</taxon>
        <taxon>Fungi</taxon>
        <taxon>Dikarya</taxon>
        <taxon>Ascomycota</taxon>
        <taxon>Pezizomycotina</taxon>
        <taxon>Sordariomycetes</taxon>
        <taxon>Hypocreomycetidae</taxon>
        <taxon>Hypocreales</taxon>
        <taxon>Clavicipitaceae</taxon>
        <taxon>Conoideocrella</taxon>
    </lineage>
</organism>
<sequence>MTPTTKKATLTEISEADLNRFVVQSALLSLIDPVRGQPTRASLDESPDGDISGGQLLKQKFLDSFALICSTSSSGAETASAVCLEQYAPAGGAVLRVARNRGLTPEVLTGLERVLQTLRVVARKGTYPTRYSLKITDTAGDAEKSSAEAEPEILRLIVELDRDRILSIAQRVAKHGIRDFLRETRSGLLADQVKTETRAKLGFKPWLENCPFTAAAPQTWDPATMVVLISWASQARWHYSEQLQSLLELNQIQNPPWLDSLHKIARYHAAIKSMIKLAAKQPEIFASIQIRDVKAPNSRSFSLSREGAPLLANVKRLVKEDPGMIMEKLEKHLGTHDAEAQLRRACRLDLTLHAEMQLVVFYEGHPTLAPRMPFIGTSKKACFLCYEYLLQHPLGLQALACHQKIYPTWMPPPFYPIPGQFKSTPFMKLGKKIEQLNRRELKTALTAPRRPRNQDSTAGPSLTITATTPSGFRSQQAAKVHMSLSDGSLSENWE</sequence>
<dbReference type="InterPro" id="IPR027796">
    <property type="entry name" value="OTT_1508_deam-like"/>
</dbReference>
<name>A0AAJ0FYN5_9HYPO</name>
<feature type="compositionally biased region" description="Polar residues" evidence="1">
    <location>
        <begin position="485"/>
        <end position="494"/>
    </location>
</feature>